<reference evidence="2" key="1">
    <citation type="submission" date="2022-08" db="EMBL/GenBank/DDBJ databases">
        <authorList>
            <person name="Marques A."/>
        </authorList>
    </citation>
    <scope>NUCLEOTIDE SEQUENCE</scope>
    <source>
        <strain evidence="2">RhyPub2mFocal</strain>
        <tissue evidence="2">Leaves</tissue>
    </source>
</reference>
<dbReference type="Gene3D" id="3.30.559.10">
    <property type="entry name" value="Chloramphenicol acetyltransferase-like domain"/>
    <property type="match status" value="2"/>
</dbReference>
<sequence length="643" mass="71126">MVNAKHSSSPMASGTSLSKEDSSLFDNPHLYRSTVGALQYATLTRPDISFAVNRVSQYMQQPSINHWAAVKRILRYLSGTIHHGLHFTSATNLQLHAYCDADWAGCPDDRRSTTGFCIFLGNNLVSWSAKKQPTVSRSSTEAEYRSLAITCAELLWLNYLLTELHVQLQAPPTIWCDNIGATFLASNPMFHARTKHIEIDYHFVRERIVNQELQVRFLCTNDQLADILTKPLPNPRFTNLRHKLSVALAPSACGGGYSLFSLEVMKASLAKVLVLLYPLAGRCAVGQDGRREINCNAEGCLFVVARSDLRSDSITFEPSSELRKLFIPADYPGSESVLVMVQVTYLKCGGVVLGSANNHVLVDGSSFTYFIQTWAKIARGDVANIIPPNFNHNLIRARSPPTPSISFKHPEYTTKPLPAAIPKSGVTTKFKLSRDQIHFLKGQSGGRTMSTRISSFSTIAALVWKCYCISKGFFVSTQTRLMLTADIRRRLCPPLPKTYVGNAVVRKFATSEVSQITSNPVHVVAEVVQAAIDGMTDEFVRSFIDYLEMMQGKSLCPALELAESDLRIASISGLPIYEADFGWGAPQKATWAEATGNKVVYVMDEPGKNAGWQVFVILDADTMPQFVKAFYEELASCPITSHL</sequence>
<name>A0AAV8HAQ0_9POAL</name>
<dbReference type="Pfam" id="PF02458">
    <property type="entry name" value="Transferase"/>
    <property type="match status" value="1"/>
</dbReference>
<feature type="compositionally biased region" description="Polar residues" evidence="1">
    <location>
        <begin position="1"/>
        <end position="17"/>
    </location>
</feature>
<evidence type="ECO:0000256" key="1">
    <source>
        <dbReference type="SAM" id="MobiDB-lite"/>
    </source>
</evidence>
<dbReference type="PANTHER" id="PTHR11439:SF455">
    <property type="entry name" value="RLK (RECEPTOR-LIKE PROTEIN KINASE) 8, PUTATIVE-RELATED"/>
    <property type="match status" value="1"/>
</dbReference>
<dbReference type="PANTHER" id="PTHR11439">
    <property type="entry name" value="GAG-POL-RELATED RETROTRANSPOSON"/>
    <property type="match status" value="1"/>
</dbReference>
<proteinExistence type="predicted"/>
<dbReference type="EMBL" id="JAMFTS010000001">
    <property type="protein sequence ID" value="KAJ4814774.1"/>
    <property type="molecule type" value="Genomic_DNA"/>
</dbReference>
<comment type="caution">
    <text evidence="2">The sequence shown here is derived from an EMBL/GenBank/DDBJ whole genome shotgun (WGS) entry which is preliminary data.</text>
</comment>
<accession>A0AAV8HAQ0</accession>
<dbReference type="InterPro" id="IPR023213">
    <property type="entry name" value="CAT-like_dom_sf"/>
</dbReference>
<protein>
    <submittedName>
        <fullName evidence="2">HXXXD-type acyl-transferase family protein</fullName>
    </submittedName>
</protein>
<evidence type="ECO:0000313" key="3">
    <source>
        <dbReference type="Proteomes" id="UP001140206"/>
    </source>
</evidence>
<dbReference type="CDD" id="cd09272">
    <property type="entry name" value="RNase_HI_RT_Ty1"/>
    <property type="match status" value="1"/>
</dbReference>
<dbReference type="Proteomes" id="UP001140206">
    <property type="component" value="Chromosome 1"/>
</dbReference>
<dbReference type="InterPro" id="IPR043502">
    <property type="entry name" value="DNA/RNA_pol_sf"/>
</dbReference>
<dbReference type="SUPFAM" id="SSF56672">
    <property type="entry name" value="DNA/RNA polymerases"/>
    <property type="match status" value="1"/>
</dbReference>
<keyword evidence="3" id="KW-1185">Reference proteome</keyword>
<organism evidence="2 3">
    <name type="scientific">Rhynchospora pubera</name>
    <dbReference type="NCBI Taxonomy" id="906938"/>
    <lineage>
        <taxon>Eukaryota</taxon>
        <taxon>Viridiplantae</taxon>
        <taxon>Streptophyta</taxon>
        <taxon>Embryophyta</taxon>
        <taxon>Tracheophyta</taxon>
        <taxon>Spermatophyta</taxon>
        <taxon>Magnoliopsida</taxon>
        <taxon>Liliopsida</taxon>
        <taxon>Poales</taxon>
        <taxon>Cyperaceae</taxon>
        <taxon>Cyperoideae</taxon>
        <taxon>Rhynchosporeae</taxon>
        <taxon>Rhynchospora</taxon>
    </lineage>
</organism>
<dbReference type="AlphaFoldDB" id="A0AAV8HAQ0"/>
<gene>
    <name evidence="2" type="ORF">LUZ62_027340</name>
</gene>
<evidence type="ECO:0000313" key="2">
    <source>
        <dbReference type="EMBL" id="KAJ4814774.1"/>
    </source>
</evidence>
<feature type="region of interest" description="Disordered" evidence="1">
    <location>
        <begin position="1"/>
        <end position="20"/>
    </location>
</feature>